<keyword evidence="2" id="KW-1185">Reference proteome</keyword>
<dbReference type="VEuPathDB" id="FungiDB:CCM_03097"/>
<reference evidence="1 2" key="1">
    <citation type="journal article" date="2011" name="Genome Biol.">
        <title>Genome sequence of the insect pathogenic fungus Cordyceps militaris, a valued traditional Chinese medicine.</title>
        <authorList>
            <person name="Zheng P."/>
            <person name="Xia Y."/>
            <person name="Xiao G."/>
            <person name="Xiong C."/>
            <person name="Hu X."/>
            <person name="Zhang S."/>
            <person name="Zheng H."/>
            <person name="Huang Y."/>
            <person name="Zhou Y."/>
            <person name="Wang S."/>
            <person name="Zhao G.P."/>
            <person name="Liu X."/>
            <person name="St Leger R.J."/>
            <person name="Wang C."/>
        </authorList>
    </citation>
    <scope>NUCLEOTIDE SEQUENCE [LARGE SCALE GENOMIC DNA]</scope>
    <source>
        <strain evidence="1 2">CM01</strain>
    </source>
</reference>
<gene>
    <name evidence="1" type="ORF">CCM_03097</name>
</gene>
<evidence type="ECO:0000313" key="2">
    <source>
        <dbReference type="Proteomes" id="UP000001610"/>
    </source>
</evidence>
<dbReference type="Proteomes" id="UP000001610">
    <property type="component" value="Unassembled WGS sequence"/>
</dbReference>
<dbReference type="HOGENOM" id="CLU_1525078_0_0_1"/>
<sequence>MASPGLSRLGLPVSCNAAPPLQLTPPNGVVVLFEEKMAREQQQRPFDMAVHRLSGLAAGTSNDMLLLCVSGNNSYHLVTIADTHTQRQELIRAMAGIFRTTALHPRPDLQKCSVGSWGGGKAAPMLSQNGPTFISSLDLAVIPGGMSRPKGPPSFGEFRDLHGEVEHALTRPAGTA</sequence>
<dbReference type="RefSeq" id="XP_006668312.1">
    <property type="nucleotide sequence ID" value="XM_006668249.1"/>
</dbReference>
<dbReference type="InParanoid" id="G3J8U3"/>
<dbReference type="GeneID" id="18165124"/>
<accession>G3J8U3</accession>
<dbReference type="KEGG" id="cmt:CCM_03097"/>
<proteinExistence type="predicted"/>
<evidence type="ECO:0000313" key="1">
    <source>
        <dbReference type="EMBL" id="EGX94826.1"/>
    </source>
</evidence>
<dbReference type="EMBL" id="JH126400">
    <property type="protein sequence ID" value="EGX94826.1"/>
    <property type="molecule type" value="Genomic_DNA"/>
</dbReference>
<protein>
    <submittedName>
        <fullName evidence="1">Uncharacterized protein</fullName>
    </submittedName>
</protein>
<dbReference type="AlphaFoldDB" id="G3J8U3"/>
<organism evidence="1 2">
    <name type="scientific">Cordyceps militaris (strain CM01)</name>
    <name type="common">Caterpillar fungus</name>
    <dbReference type="NCBI Taxonomy" id="983644"/>
    <lineage>
        <taxon>Eukaryota</taxon>
        <taxon>Fungi</taxon>
        <taxon>Dikarya</taxon>
        <taxon>Ascomycota</taxon>
        <taxon>Pezizomycotina</taxon>
        <taxon>Sordariomycetes</taxon>
        <taxon>Hypocreomycetidae</taxon>
        <taxon>Hypocreales</taxon>
        <taxon>Cordycipitaceae</taxon>
        <taxon>Cordyceps</taxon>
    </lineage>
</organism>
<name>G3J8U3_CORMM</name>